<proteinExistence type="predicted"/>
<dbReference type="Gene3D" id="1.10.8.720">
    <property type="entry name" value="Region D6 of dynein motor"/>
    <property type="match status" value="1"/>
</dbReference>
<dbReference type="RefSeq" id="XP_012199834.1">
    <property type="nucleotide sequence ID" value="XM_012344444.1"/>
</dbReference>
<dbReference type="InterPro" id="IPR042219">
    <property type="entry name" value="AAA_lid_11_sf"/>
</dbReference>
<dbReference type="OMA" id="ANTIHAI"/>
<dbReference type="GO" id="GO:0051959">
    <property type="term" value="F:dynein light intermediate chain binding"/>
    <property type="evidence" value="ECO:0007669"/>
    <property type="project" value="InterPro"/>
</dbReference>
<dbReference type="VEuPathDB" id="FungiDB:SPRG_05867"/>
<dbReference type="Gene3D" id="1.20.1270.280">
    <property type="match status" value="1"/>
</dbReference>
<dbReference type="GO" id="GO:0045505">
    <property type="term" value="F:dynein intermediate chain binding"/>
    <property type="evidence" value="ECO:0007669"/>
    <property type="project" value="InterPro"/>
</dbReference>
<feature type="domain" description="Dynein heavy chain C-terminal" evidence="2">
    <location>
        <begin position="176"/>
        <end position="481"/>
    </location>
</feature>
<name>A0A067CS34_SAPPC</name>
<keyword evidence="4" id="KW-1185">Reference proteome</keyword>
<dbReference type="Proteomes" id="UP000030745">
    <property type="component" value="Unassembled WGS sequence"/>
</dbReference>
<dbReference type="GeneID" id="24128241"/>
<dbReference type="InterPro" id="IPR041228">
    <property type="entry name" value="Dynein_C"/>
</dbReference>
<feature type="domain" description="Dynein heavy chain AAA lid" evidence="1">
    <location>
        <begin position="22"/>
        <end position="169"/>
    </location>
</feature>
<dbReference type="Gene3D" id="3.10.490.20">
    <property type="match status" value="1"/>
</dbReference>
<organism evidence="3 4">
    <name type="scientific">Saprolegnia parasitica (strain CBS 223.65)</name>
    <dbReference type="NCBI Taxonomy" id="695850"/>
    <lineage>
        <taxon>Eukaryota</taxon>
        <taxon>Sar</taxon>
        <taxon>Stramenopiles</taxon>
        <taxon>Oomycota</taxon>
        <taxon>Saprolegniomycetes</taxon>
        <taxon>Saprolegniales</taxon>
        <taxon>Saprolegniaceae</taxon>
        <taxon>Saprolegnia</taxon>
    </lineage>
</organism>
<dbReference type="InterPro" id="IPR026983">
    <property type="entry name" value="DHC"/>
</dbReference>
<dbReference type="Pfam" id="PF18199">
    <property type="entry name" value="Dynein_C"/>
    <property type="match status" value="1"/>
</dbReference>
<evidence type="ECO:0008006" key="5">
    <source>
        <dbReference type="Google" id="ProtNLM"/>
    </source>
</evidence>
<evidence type="ECO:0000313" key="3">
    <source>
        <dbReference type="EMBL" id="KDO29331.1"/>
    </source>
</evidence>
<dbReference type="InterPro" id="IPR043160">
    <property type="entry name" value="Dynein_C_barrel"/>
</dbReference>
<dbReference type="Pfam" id="PF18198">
    <property type="entry name" value="AAA_lid_11"/>
    <property type="match status" value="1"/>
</dbReference>
<dbReference type="GO" id="GO:0007018">
    <property type="term" value="P:microtubule-based movement"/>
    <property type="evidence" value="ECO:0007669"/>
    <property type="project" value="InterPro"/>
</dbReference>
<dbReference type="GO" id="GO:0030286">
    <property type="term" value="C:dynein complex"/>
    <property type="evidence" value="ECO:0007669"/>
    <property type="project" value="InterPro"/>
</dbReference>
<evidence type="ECO:0000313" key="4">
    <source>
        <dbReference type="Proteomes" id="UP000030745"/>
    </source>
</evidence>
<dbReference type="AlphaFoldDB" id="A0A067CS34"/>
<dbReference type="FunFam" id="3.10.490.20:FF:000010">
    <property type="entry name" value="Dynein heavy chain, putative"/>
    <property type="match status" value="1"/>
</dbReference>
<dbReference type="EMBL" id="KK583206">
    <property type="protein sequence ID" value="KDO29331.1"/>
    <property type="molecule type" value="Genomic_DNA"/>
</dbReference>
<dbReference type="PANTHER" id="PTHR46961">
    <property type="entry name" value="DYNEIN HEAVY CHAIN 1, AXONEMAL-LIKE PROTEIN"/>
    <property type="match status" value="1"/>
</dbReference>
<dbReference type="STRING" id="695850.A0A067CS34"/>
<dbReference type="InterPro" id="IPR041658">
    <property type="entry name" value="AAA_lid_11"/>
</dbReference>
<reference evidence="3 4" key="1">
    <citation type="journal article" date="2013" name="PLoS Genet.">
        <title>Distinctive expansion of potential virulence genes in the genome of the oomycete fish pathogen Saprolegnia parasitica.</title>
        <authorList>
            <person name="Jiang R.H."/>
            <person name="de Bruijn I."/>
            <person name="Haas B.J."/>
            <person name="Belmonte R."/>
            <person name="Lobach L."/>
            <person name="Christie J."/>
            <person name="van den Ackerveken G."/>
            <person name="Bottin A."/>
            <person name="Bulone V."/>
            <person name="Diaz-Moreno S.M."/>
            <person name="Dumas B."/>
            <person name="Fan L."/>
            <person name="Gaulin E."/>
            <person name="Govers F."/>
            <person name="Grenville-Briggs L.J."/>
            <person name="Horner N.R."/>
            <person name="Levin J.Z."/>
            <person name="Mammella M."/>
            <person name="Meijer H.J."/>
            <person name="Morris P."/>
            <person name="Nusbaum C."/>
            <person name="Oome S."/>
            <person name="Phillips A.J."/>
            <person name="van Rooyen D."/>
            <person name="Rzeszutek E."/>
            <person name="Saraiva M."/>
            <person name="Secombes C.J."/>
            <person name="Seidl M.F."/>
            <person name="Snel B."/>
            <person name="Stassen J.H."/>
            <person name="Sykes S."/>
            <person name="Tripathy S."/>
            <person name="van den Berg H."/>
            <person name="Vega-Arreguin J.C."/>
            <person name="Wawra S."/>
            <person name="Young S.K."/>
            <person name="Zeng Q."/>
            <person name="Dieguez-Uribeondo J."/>
            <person name="Russ C."/>
            <person name="Tyler B.M."/>
            <person name="van West P."/>
        </authorList>
    </citation>
    <scope>NUCLEOTIDE SEQUENCE [LARGE SCALE GENOMIC DNA]</scope>
    <source>
        <strain evidence="3 4">CBS 223.65</strain>
    </source>
</reference>
<accession>A0A067CS34</accession>
<dbReference type="OrthoDB" id="185092at2759"/>
<dbReference type="KEGG" id="spar:SPRG_05867"/>
<sequence length="484" mass="55425">MLRSYTVVIDQDKLERIETAQWRALLFTLCFLHSIVQERRKFGPLGFAIPYEFNASDLTASMTFLEKHLYSSATLSWPTIQYMIAEVHYGGRITDDMDRRLFKSYCDEWLHSSTLAPSFSFNPETLVGHIPNDFVYAVPESNELDEYHRVLNSFPKVDSPEIFGLHPNADLTFRVKEVTNLLATLSETQPKTQSSKNGRTREDLKDKLPKDFIDETCLELLTNKHGGFGVPMNVFVWQEIQRLQTLLSIVRKVLSETQGAIKGEVVVTPDIANTIHAIFDAKVPPLWLHRGMEELSWVAPSLGLWFAGLLERHKQLEHWVEKTKPNTFWLTGFFNPQGFLTAMRQEVTRHHVNDKWALDDVVYHTEVTEYEKLEQIRQAPKEGVLIHGLALEGAGWHKGNATLVESEPKRLFAALPVLFVTATTKAQKKSRSGDYGPYGGFECPVYKYPSRNDRNLIFSVTLPSREHRPLHWILRGVALLCTTE</sequence>
<gene>
    <name evidence="3" type="ORF">SPRG_05867</name>
</gene>
<evidence type="ECO:0000259" key="1">
    <source>
        <dbReference type="Pfam" id="PF18198"/>
    </source>
</evidence>
<evidence type="ECO:0000259" key="2">
    <source>
        <dbReference type="Pfam" id="PF18199"/>
    </source>
</evidence>
<protein>
    <recommendedName>
        <fullName evidence="5">Dynein heavy chain C-terminal domain-containing protein</fullName>
    </recommendedName>
</protein>